<keyword evidence="2" id="KW-1185">Reference proteome</keyword>
<dbReference type="RefSeq" id="WP_183472482.1">
    <property type="nucleotide sequence ID" value="NZ_JACHVU010000013.1"/>
</dbReference>
<protein>
    <submittedName>
        <fullName evidence="1">Uncharacterized protein</fullName>
    </submittedName>
</protein>
<proteinExistence type="predicted"/>
<comment type="caution">
    <text evidence="1">The sequence shown here is derived from an EMBL/GenBank/DDBJ whole genome shotgun (WGS) entry which is preliminary data.</text>
</comment>
<reference evidence="1 2" key="1">
    <citation type="submission" date="2020-08" db="EMBL/GenBank/DDBJ databases">
        <title>The Agave Microbiome: Exploring the role of microbial communities in plant adaptations to desert environments.</title>
        <authorList>
            <person name="Partida-Martinez L.P."/>
        </authorList>
    </citation>
    <scope>NUCLEOTIDE SEQUENCE [LARGE SCALE GENOMIC DNA]</scope>
    <source>
        <strain evidence="1 2">AT2.18</strain>
    </source>
</reference>
<evidence type="ECO:0000313" key="2">
    <source>
        <dbReference type="Proteomes" id="UP000550501"/>
    </source>
</evidence>
<evidence type="ECO:0000313" key="1">
    <source>
        <dbReference type="EMBL" id="MBB2993084.1"/>
    </source>
</evidence>
<name>A0A839QE77_MYCIR</name>
<dbReference type="Proteomes" id="UP000550501">
    <property type="component" value="Unassembled WGS sequence"/>
</dbReference>
<dbReference type="EMBL" id="JACHVU010000013">
    <property type="protein sequence ID" value="MBB2993084.1"/>
    <property type="molecule type" value="Genomic_DNA"/>
</dbReference>
<organism evidence="1 2">
    <name type="scientific">Mycolicibacterium iranicum</name>
    <name type="common">Mycobacterium iranicum</name>
    <dbReference type="NCBI Taxonomy" id="912594"/>
    <lineage>
        <taxon>Bacteria</taxon>
        <taxon>Bacillati</taxon>
        <taxon>Actinomycetota</taxon>
        <taxon>Actinomycetes</taxon>
        <taxon>Mycobacteriales</taxon>
        <taxon>Mycobacteriaceae</taxon>
        <taxon>Mycolicibacterium</taxon>
    </lineage>
</organism>
<sequence>MSTGEPMAPRLDRDWRRIGRTPAASNTGNRGQFVAVTFDVRATPVQAILIGGGDQDVAAQAEVAMNGSSA</sequence>
<accession>A0A839QE77</accession>
<dbReference type="AlphaFoldDB" id="A0A839QE77"/>
<gene>
    <name evidence="1" type="ORF">FHR72_004591</name>
</gene>